<evidence type="ECO:0000256" key="1">
    <source>
        <dbReference type="ARBA" id="ARBA00030291"/>
    </source>
</evidence>
<evidence type="ECO:0000313" key="6">
    <source>
        <dbReference type="EMBL" id="KXA16586.1"/>
    </source>
</evidence>
<evidence type="ECO:0000313" key="7">
    <source>
        <dbReference type="Proteomes" id="UP000070617"/>
    </source>
</evidence>
<dbReference type="Pfam" id="PF00903">
    <property type="entry name" value="Glyoxalase"/>
    <property type="match status" value="1"/>
</dbReference>
<dbReference type="InterPro" id="IPR029068">
    <property type="entry name" value="Glyas_Bleomycin-R_OHBP_Dase"/>
</dbReference>
<keyword evidence="7" id="KW-1185">Reference proteome</keyword>
<dbReference type="PROSITE" id="PS51819">
    <property type="entry name" value="VOC"/>
    <property type="match status" value="1"/>
</dbReference>
<name>A0A133NJW5_9FUSO</name>
<dbReference type="InterPro" id="IPR004360">
    <property type="entry name" value="Glyas_Fos-R_dOase_dom"/>
</dbReference>
<dbReference type="Proteomes" id="UP000070617">
    <property type="component" value="Unassembled WGS sequence"/>
</dbReference>
<dbReference type="PANTHER" id="PTHR46036">
    <property type="entry name" value="LACTOYLGLUTATHIONE LYASE"/>
    <property type="match status" value="1"/>
</dbReference>
<dbReference type="PANTHER" id="PTHR46036:SF5">
    <property type="entry name" value="LACTOYLGLUTATHIONE LYASE"/>
    <property type="match status" value="1"/>
</dbReference>
<comment type="caution">
    <text evidence="6">The sequence shown here is derived from an EMBL/GenBank/DDBJ whole genome shotgun (WGS) entry which is preliminary data.</text>
</comment>
<dbReference type="STRING" id="134605.HMPREF3206_00354"/>
<evidence type="ECO:0000256" key="2">
    <source>
        <dbReference type="ARBA" id="ARBA00030892"/>
    </source>
</evidence>
<dbReference type="SUPFAM" id="SSF54593">
    <property type="entry name" value="Glyoxalase/Bleomycin resistance protein/Dihydroxybiphenyl dioxygenase"/>
    <property type="match status" value="1"/>
</dbReference>
<dbReference type="GO" id="GO:0019243">
    <property type="term" value="P:methylglyoxal catabolic process to D-lactate via S-lactoyl-glutathione"/>
    <property type="evidence" value="ECO:0007669"/>
    <property type="project" value="TreeGrafter"/>
</dbReference>
<feature type="domain" description="VOC" evidence="5">
    <location>
        <begin position="29"/>
        <end position="146"/>
    </location>
</feature>
<dbReference type="InterPro" id="IPR037523">
    <property type="entry name" value="VOC_core"/>
</dbReference>
<dbReference type="PATRIC" id="fig|134605.3.peg.355"/>
<evidence type="ECO:0000256" key="3">
    <source>
        <dbReference type="ARBA" id="ARBA00032460"/>
    </source>
</evidence>
<accession>A0A133NJW5</accession>
<dbReference type="AlphaFoldDB" id="A0A133NJW5"/>
<dbReference type="Gene3D" id="3.10.180.10">
    <property type="entry name" value="2,3-Dihydroxybiphenyl 1,2-Dioxygenase, domain 1"/>
    <property type="match status" value="1"/>
</dbReference>
<evidence type="ECO:0000259" key="5">
    <source>
        <dbReference type="PROSITE" id="PS51819"/>
    </source>
</evidence>
<proteinExistence type="predicted"/>
<dbReference type="EMBL" id="LRPX01000008">
    <property type="protein sequence ID" value="KXA16586.1"/>
    <property type="molecule type" value="Genomic_DNA"/>
</dbReference>
<gene>
    <name evidence="6" type="ORF">HMPREF3206_00354</name>
</gene>
<protein>
    <recommendedName>
        <fullName evidence="2">Aldoketomutase</fullName>
    </recommendedName>
    <alternativeName>
        <fullName evidence="1">Ketone-aldehyde mutase</fullName>
    </alternativeName>
    <alternativeName>
        <fullName evidence="3">Methylglyoxalase</fullName>
    </alternativeName>
    <alternativeName>
        <fullName evidence="4">S-D-lactoylglutathione methylglyoxal lyase</fullName>
    </alternativeName>
</protein>
<dbReference type="GO" id="GO:0004462">
    <property type="term" value="F:lactoylglutathione lyase activity"/>
    <property type="evidence" value="ECO:0007669"/>
    <property type="project" value="TreeGrafter"/>
</dbReference>
<evidence type="ECO:0000256" key="4">
    <source>
        <dbReference type="ARBA" id="ARBA00033298"/>
    </source>
</evidence>
<reference evidence="7" key="1">
    <citation type="submission" date="2016-01" db="EMBL/GenBank/DDBJ databases">
        <authorList>
            <person name="Mitreva M."/>
            <person name="Pepin K.H."/>
            <person name="Mihindukulasuriya K.A."/>
            <person name="Fulton R."/>
            <person name="Fronick C."/>
            <person name="O'Laughlin M."/>
            <person name="Miner T."/>
            <person name="Herter B."/>
            <person name="Rosa B.A."/>
            <person name="Cordes M."/>
            <person name="Tomlinson C."/>
            <person name="Wollam A."/>
            <person name="Palsikar V.B."/>
            <person name="Mardis E.R."/>
            <person name="Wilson R.K."/>
        </authorList>
    </citation>
    <scope>NUCLEOTIDE SEQUENCE [LARGE SCALE GENOMIC DNA]</scope>
    <source>
        <strain evidence="7">CMW8396</strain>
    </source>
</reference>
<sequence>MDTVFCAYEISRLFYIFKFKERCEKMKFQFIHENFNVMDLEKSLKFYEEALGLKEGRRKEAADGSYILVYLRDGITDFELELTWLKDRSENYDLGDEEFHLAFRVDDYEAAYKKHKEMGCIAYENPSMGIYFITDPDGYWLEIVPTRK</sequence>
<dbReference type="GO" id="GO:0005737">
    <property type="term" value="C:cytoplasm"/>
    <property type="evidence" value="ECO:0007669"/>
    <property type="project" value="TreeGrafter"/>
</dbReference>
<organism evidence="6 7">
    <name type="scientific">Fusobacterium equinum</name>
    <dbReference type="NCBI Taxonomy" id="134605"/>
    <lineage>
        <taxon>Bacteria</taxon>
        <taxon>Fusobacteriati</taxon>
        <taxon>Fusobacteriota</taxon>
        <taxon>Fusobacteriia</taxon>
        <taxon>Fusobacteriales</taxon>
        <taxon>Fusobacteriaceae</taxon>
        <taxon>Fusobacterium</taxon>
    </lineage>
</organism>